<feature type="region of interest" description="Disordered" evidence="5">
    <location>
        <begin position="82"/>
        <end position="212"/>
    </location>
</feature>
<evidence type="ECO:0000256" key="1">
    <source>
        <dbReference type="ARBA" id="ARBA00004123"/>
    </source>
</evidence>
<dbReference type="Pfam" id="PF08513">
    <property type="entry name" value="LisH"/>
    <property type="match status" value="1"/>
</dbReference>
<dbReference type="GO" id="GO:0006357">
    <property type="term" value="P:regulation of transcription by RNA polymerase II"/>
    <property type="evidence" value="ECO:0007669"/>
    <property type="project" value="TreeGrafter"/>
</dbReference>
<dbReference type="STRING" id="1220924.W2RPN5"/>
<evidence type="ECO:0000259" key="6">
    <source>
        <dbReference type="Pfam" id="PF12894"/>
    </source>
</evidence>
<dbReference type="GeneID" id="19974635"/>
<evidence type="ECO:0000256" key="2">
    <source>
        <dbReference type="ARBA" id="ARBA00022574"/>
    </source>
</evidence>
<dbReference type="OrthoDB" id="1367865at2759"/>
<organism evidence="7 8">
    <name type="scientific">Cyphellophora europaea (strain CBS 101466)</name>
    <name type="common">Phialophora europaea</name>
    <dbReference type="NCBI Taxonomy" id="1220924"/>
    <lineage>
        <taxon>Eukaryota</taxon>
        <taxon>Fungi</taxon>
        <taxon>Dikarya</taxon>
        <taxon>Ascomycota</taxon>
        <taxon>Pezizomycotina</taxon>
        <taxon>Eurotiomycetes</taxon>
        <taxon>Chaetothyriomycetidae</taxon>
        <taxon>Chaetothyriales</taxon>
        <taxon>Cyphellophoraceae</taxon>
        <taxon>Cyphellophora</taxon>
    </lineage>
</organism>
<dbReference type="SMART" id="SM00320">
    <property type="entry name" value="WD40"/>
    <property type="match status" value="3"/>
</dbReference>
<dbReference type="InParanoid" id="W2RPN5"/>
<feature type="compositionally biased region" description="Basic and acidic residues" evidence="5">
    <location>
        <begin position="100"/>
        <end position="112"/>
    </location>
</feature>
<dbReference type="InterPro" id="IPR006594">
    <property type="entry name" value="LisH"/>
</dbReference>
<evidence type="ECO:0000313" key="7">
    <source>
        <dbReference type="EMBL" id="ETN37673.1"/>
    </source>
</evidence>
<dbReference type="PANTHER" id="PTHR22846">
    <property type="entry name" value="WD40 REPEAT PROTEIN"/>
    <property type="match status" value="1"/>
</dbReference>
<keyword evidence="4" id="KW-0539">Nucleus</keyword>
<sequence>MEAENPPMTSSKPPPLNSDQLNYLIWRYLQEAGYGDAAVKLQRDWNVDAENLPFARHIKVQSLVSLVQKGLRYHHLSLTIDENGRPSRELNPSMFFFGPESEKPAQEVREIAQRPSSSHRAPSPASLVPQKREPGPNGTSEGLLQPGPKRSRKTTTSAADRNGVPGRKPAPTSAGLVTNIELNAPNGHPGSINDARSPSATEPGPEDSTSIANGIQLGDRMDVDTDAENHSELPPETPVLHTLMNGESRAVQVEPAKVVNLVPSTTILGVHESASLCQSLWHPHDTSLLTAYSQSLCGAWRLSGIQQNFRPELQELVRYAAEDEMVTAIAWEPSGRTFAVALSTSAGGEIQLYDGQDLGLLETLSASQRLIFRLQWQETGSRLVGLAPVEDERQGSSILLWDLSNAVQHAGPHDVTVPEILEDIDCAMFENQGVVCASGGSAVYHCRAFSELEVEQKWTAKSTEGAEQWSFVKCAWQSLNDSLVVAASSDTGRIWLPAKDLIHEAHHGPITGLQIRPRPANGLHTLSTTEFATCSVDGTIKAWKYDESSNSLMTLCKLSLGPSQILKTLSYSPDGFCLAGGSYSDVRIWNAEHGYSQMATWQGQEPEWHGNALKDEDLVSNGGISSLNGDSGSQAYHSLAWDADSMKLAFSLGSQVAIINFQR</sequence>
<dbReference type="InterPro" id="IPR015943">
    <property type="entry name" value="WD40/YVTN_repeat-like_dom_sf"/>
</dbReference>
<dbReference type="InterPro" id="IPR024977">
    <property type="entry name" value="Apc4-like_WD40_dom"/>
</dbReference>
<feature type="domain" description="Anaphase-promoting complex subunit 4-like WD40" evidence="6">
    <location>
        <begin position="310"/>
        <end position="378"/>
    </location>
</feature>
<evidence type="ECO:0000256" key="3">
    <source>
        <dbReference type="ARBA" id="ARBA00022737"/>
    </source>
</evidence>
<dbReference type="InterPro" id="IPR036322">
    <property type="entry name" value="WD40_repeat_dom_sf"/>
</dbReference>
<comment type="subcellular location">
    <subcellularLocation>
        <location evidence="1">Nucleus</location>
    </subcellularLocation>
</comment>
<dbReference type="AlphaFoldDB" id="W2RPN5"/>
<dbReference type="VEuPathDB" id="FungiDB:HMPREF1541_07296"/>
<gene>
    <name evidence="7" type="ORF">HMPREF1541_07296</name>
</gene>
<dbReference type="GO" id="GO:0034967">
    <property type="term" value="C:Set3 complex"/>
    <property type="evidence" value="ECO:0007669"/>
    <property type="project" value="TreeGrafter"/>
</dbReference>
<evidence type="ECO:0000313" key="8">
    <source>
        <dbReference type="Proteomes" id="UP000030752"/>
    </source>
</evidence>
<dbReference type="PANTHER" id="PTHR22846:SF2">
    <property type="entry name" value="F-BOX-LIKE_WD REPEAT-CONTAINING PROTEIN EBI"/>
    <property type="match status" value="1"/>
</dbReference>
<dbReference type="Gene3D" id="1.20.960.30">
    <property type="match status" value="1"/>
</dbReference>
<dbReference type="eggNOG" id="KOG0273">
    <property type="taxonomic scope" value="Eukaryota"/>
</dbReference>
<dbReference type="GO" id="GO:0003714">
    <property type="term" value="F:transcription corepressor activity"/>
    <property type="evidence" value="ECO:0007669"/>
    <property type="project" value="InterPro"/>
</dbReference>
<dbReference type="SUPFAM" id="SSF50978">
    <property type="entry name" value="WD40 repeat-like"/>
    <property type="match status" value="1"/>
</dbReference>
<keyword evidence="3" id="KW-0677">Repeat</keyword>
<dbReference type="HOGENOM" id="CLU_018409_1_0_1"/>
<evidence type="ECO:0000256" key="5">
    <source>
        <dbReference type="SAM" id="MobiDB-lite"/>
    </source>
</evidence>
<accession>W2RPN5</accession>
<dbReference type="InterPro" id="IPR045183">
    <property type="entry name" value="Ebi-like"/>
</dbReference>
<keyword evidence="2" id="KW-0853">WD repeat</keyword>
<dbReference type="RefSeq" id="XP_008719842.1">
    <property type="nucleotide sequence ID" value="XM_008721620.1"/>
</dbReference>
<feature type="compositionally biased region" description="Low complexity" evidence="5">
    <location>
        <begin position="114"/>
        <end position="126"/>
    </location>
</feature>
<dbReference type="Pfam" id="PF12894">
    <property type="entry name" value="ANAPC4_WD40"/>
    <property type="match status" value="1"/>
</dbReference>
<name>W2RPN5_CYPE1</name>
<dbReference type="Proteomes" id="UP000030752">
    <property type="component" value="Unassembled WGS sequence"/>
</dbReference>
<protein>
    <recommendedName>
        <fullName evidence="6">Anaphase-promoting complex subunit 4-like WD40 domain-containing protein</fullName>
    </recommendedName>
</protein>
<proteinExistence type="predicted"/>
<keyword evidence="8" id="KW-1185">Reference proteome</keyword>
<dbReference type="EMBL" id="KB822723">
    <property type="protein sequence ID" value="ETN37673.1"/>
    <property type="molecule type" value="Genomic_DNA"/>
</dbReference>
<reference evidence="7 8" key="1">
    <citation type="submission" date="2013-03" db="EMBL/GenBank/DDBJ databases">
        <title>The Genome Sequence of Phialophora europaea CBS 101466.</title>
        <authorList>
            <consortium name="The Broad Institute Genomics Platform"/>
            <person name="Cuomo C."/>
            <person name="de Hoog S."/>
            <person name="Gorbushina A."/>
            <person name="Walker B."/>
            <person name="Young S.K."/>
            <person name="Zeng Q."/>
            <person name="Gargeya S."/>
            <person name="Fitzgerald M."/>
            <person name="Haas B."/>
            <person name="Abouelleil A."/>
            <person name="Allen A.W."/>
            <person name="Alvarado L."/>
            <person name="Arachchi H.M."/>
            <person name="Berlin A.M."/>
            <person name="Chapman S.B."/>
            <person name="Gainer-Dewar J."/>
            <person name="Goldberg J."/>
            <person name="Griggs A."/>
            <person name="Gujja S."/>
            <person name="Hansen M."/>
            <person name="Howarth C."/>
            <person name="Imamovic A."/>
            <person name="Ireland A."/>
            <person name="Larimer J."/>
            <person name="McCowan C."/>
            <person name="Murphy C."/>
            <person name="Pearson M."/>
            <person name="Poon T.W."/>
            <person name="Priest M."/>
            <person name="Roberts A."/>
            <person name="Saif S."/>
            <person name="Shea T."/>
            <person name="Sisk P."/>
            <person name="Sykes S."/>
            <person name="Wortman J."/>
            <person name="Nusbaum C."/>
            <person name="Birren B."/>
        </authorList>
    </citation>
    <scope>NUCLEOTIDE SEQUENCE [LARGE SCALE GENOMIC DNA]</scope>
    <source>
        <strain evidence="7 8">CBS 101466</strain>
    </source>
</reference>
<evidence type="ECO:0000256" key="4">
    <source>
        <dbReference type="ARBA" id="ARBA00023242"/>
    </source>
</evidence>
<dbReference type="PROSITE" id="PS50896">
    <property type="entry name" value="LISH"/>
    <property type="match status" value="1"/>
</dbReference>
<dbReference type="InterPro" id="IPR001680">
    <property type="entry name" value="WD40_rpt"/>
</dbReference>
<dbReference type="Gene3D" id="2.130.10.10">
    <property type="entry name" value="YVTN repeat-like/Quinoprotein amine dehydrogenase"/>
    <property type="match status" value="1"/>
</dbReference>